<evidence type="ECO:0000313" key="2">
    <source>
        <dbReference type="Proteomes" id="UP000273786"/>
    </source>
</evidence>
<dbReference type="InterPro" id="IPR010093">
    <property type="entry name" value="SinI_DNA-bd"/>
</dbReference>
<gene>
    <name evidence="1" type="ORF">EH240_33515</name>
</gene>
<dbReference type="Proteomes" id="UP000273786">
    <property type="component" value="Unassembled WGS sequence"/>
</dbReference>
<dbReference type="OrthoDB" id="7365539at2"/>
<evidence type="ECO:0000313" key="1">
    <source>
        <dbReference type="EMBL" id="RRH90049.1"/>
    </source>
</evidence>
<dbReference type="RefSeq" id="WP_125006575.1">
    <property type="nucleotide sequence ID" value="NZ_RQXT01000073.1"/>
</dbReference>
<dbReference type="AlphaFoldDB" id="A0A3P3EUI2"/>
<comment type="caution">
    <text evidence="1">The sequence shown here is derived from an EMBL/GenBank/DDBJ whole genome shotgun (WGS) entry which is preliminary data.</text>
</comment>
<sequence length="96" mass="10606">MLTADTLRNHPNTTAAEKPCQALFSTKEHFLEPANDNLASDILRGADAIAAFLGFPRRAIYHLVSKGGIPHFRLGETVCARRSTLTEWISEQERAA</sequence>
<organism evidence="1 2">
    <name type="scientific">Mesorhizobium tamadayense</name>
    <dbReference type="NCBI Taxonomy" id="425306"/>
    <lineage>
        <taxon>Bacteria</taxon>
        <taxon>Pseudomonadati</taxon>
        <taxon>Pseudomonadota</taxon>
        <taxon>Alphaproteobacteria</taxon>
        <taxon>Hyphomicrobiales</taxon>
        <taxon>Phyllobacteriaceae</taxon>
        <taxon>Mesorhizobium</taxon>
    </lineage>
</organism>
<accession>A0A3P3EUI2</accession>
<name>A0A3P3EUI2_9HYPH</name>
<protein>
    <recommendedName>
        <fullName evidence="3">DNA-binding protein</fullName>
    </recommendedName>
</protein>
<dbReference type="GO" id="GO:0003677">
    <property type="term" value="F:DNA binding"/>
    <property type="evidence" value="ECO:0007669"/>
    <property type="project" value="InterPro"/>
</dbReference>
<dbReference type="NCBIfam" id="TIGR01764">
    <property type="entry name" value="excise"/>
    <property type="match status" value="1"/>
</dbReference>
<reference evidence="1 2" key="1">
    <citation type="submission" date="2018-11" db="EMBL/GenBank/DDBJ databases">
        <title>the genome of Mesorhizobium tamadayense DSM 28320.</title>
        <authorList>
            <person name="Gao J."/>
        </authorList>
    </citation>
    <scope>NUCLEOTIDE SEQUENCE [LARGE SCALE GENOMIC DNA]</scope>
    <source>
        <strain evidence="1 2">DSM 28320</strain>
    </source>
</reference>
<keyword evidence="2" id="KW-1185">Reference proteome</keyword>
<proteinExistence type="predicted"/>
<dbReference type="EMBL" id="RQXT01000073">
    <property type="protein sequence ID" value="RRH90049.1"/>
    <property type="molecule type" value="Genomic_DNA"/>
</dbReference>
<evidence type="ECO:0008006" key="3">
    <source>
        <dbReference type="Google" id="ProtNLM"/>
    </source>
</evidence>